<evidence type="ECO:0000313" key="2">
    <source>
        <dbReference type="EMBL" id="ABV37631.1"/>
    </source>
</evidence>
<keyword evidence="1" id="KW-1133">Transmembrane helix</keyword>
<keyword evidence="1" id="KW-0812">Transmembrane</keyword>
<dbReference type="EMBL" id="CP000821">
    <property type="protein sequence ID" value="ABV37631.1"/>
    <property type="molecule type" value="Genomic_DNA"/>
</dbReference>
<accession>A8FXQ8</accession>
<dbReference type="Proteomes" id="UP000002015">
    <property type="component" value="Chromosome"/>
</dbReference>
<feature type="transmembrane region" description="Helical" evidence="1">
    <location>
        <begin position="21"/>
        <end position="41"/>
    </location>
</feature>
<keyword evidence="3" id="KW-1185">Reference proteome</keyword>
<dbReference type="Pfam" id="PF07963">
    <property type="entry name" value="N_methyl"/>
    <property type="match status" value="1"/>
</dbReference>
<dbReference type="PROSITE" id="PS00409">
    <property type="entry name" value="PROKAR_NTER_METHYL"/>
    <property type="match status" value="1"/>
</dbReference>
<evidence type="ECO:0000313" key="3">
    <source>
        <dbReference type="Proteomes" id="UP000002015"/>
    </source>
</evidence>
<dbReference type="NCBIfam" id="TIGR02532">
    <property type="entry name" value="IV_pilin_GFxxxE"/>
    <property type="match status" value="1"/>
</dbReference>
<dbReference type="AlphaFoldDB" id="A8FXQ8"/>
<dbReference type="Gene3D" id="3.30.700.10">
    <property type="entry name" value="Glycoprotein, Type 4 Pilin"/>
    <property type="match status" value="1"/>
</dbReference>
<keyword evidence="1" id="KW-0472">Membrane</keyword>
<dbReference type="SUPFAM" id="SSF54523">
    <property type="entry name" value="Pili subunits"/>
    <property type="match status" value="1"/>
</dbReference>
<dbReference type="KEGG" id="sse:Ssed_3027"/>
<dbReference type="STRING" id="425104.Ssed_3027"/>
<dbReference type="InterPro" id="IPR045584">
    <property type="entry name" value="Pilin-like"/>
</dbReference>
<reference evidence="2 3" key="1">
    <citation type="submission" date="2007-08" db="EMBL/GenBank/DDBJ databases">
        <title>Complete sequence of Shewanella sediminis HAW-EB3.</title>
        <authorList>
            <consortium name="US DOE Joint Genome Institute"/>
            <person name="Copeland A."/>
            <person name="Lucas S."/>
            <person name="Lapidus A."/>
            <person name="Barry K."/>
            <person name="Glavina del Rio T."/>
            <person name="Dalin E."/>
            <person name="Tice H."/>
            <person name="Pitluck S."/>
            <person name="Chertkov O."/>
            <person name="Brettin T."/>
            <person name="Bruce D."/>
            <person name="Detter J.C."/>
            <person name="Han C."/>
            <person name="Schmutz J."/>
            <person name="Larimer F."/>
            <person name="Land M."/>
            <person name="Hauser L."/>
            <person name="Kyrpides N."/>
            <person name="Kim E."/>
            <person name="Zhao J.-S."/>
            <person name="Richardson P."/>
        </authorList>
    </citation>
    <scope>NUCLEOTIDE SEQUENCE [LARGE SCALE GENOMIC DNA]</scope>
    <source>
        <strain evidence="2 3">HAW-EB3</strain>
    </source>
</reference>
<protein>
    <submittedName>
        <fullName evidence="2">Uncharacterized protein</fullName>
    </submittedName>
</protein>
<proteinExistence type="predicted"/>
<sequence length="151" mass="17272" precursor="true">MYLLMILGFKLKSLTYSKVRGFTLIELIVVMSIMAIVMSLVGPLTIQMINRAQAQSELIAFKNNLQKISYLSFASATEYTFEFENSHFKLFKSNELFKQSSFEYLSLGDQKITFNSRGYPKPEILSVEMPSKIDEINVFRLIEGVDAQVTD</sequence>
<dbReference type="HOGENOM" id="CLU_1730147_0_0_6"/>
<evidence type="ECO:0000256" key="1">
    <source>
        <dbReference type="SAM" id="Phobius"/>
    </source>
</evidence>
<organism evidence="2 3">
    <name type="scientific">Shewanella sediminis (strain HAW-EB3)</name>
    <dbReference type="NCBI Taxonomy" id="425104"/>
    <lineage>
        <taxon>Bacteria</taxon>
        <taxon>Pseudomonadati</taxon>
        <taxon>Pseudomonadota</taxon>
        <taxon>Gammaproteobacteria</taxon>
        <taxon>Alteromonadales</taxon>
        <taxon>Shewanellaceae</taxon>
        <taxon>Shewanella</taxon>
    </lineage>
</organism>
<dbReference type="InterPro" id="IPR012902">
    <property type="entry name" value="N_methyl_site"/>
</dbReference>
<name>A8FXQ8_SHESH</name>
<gene>
    <name evidence="2" type="ordered locus">Ssed_3027</name>
</gene>